<proteinExistence type="inferred from homology"/>
<dbReference type="Proteomes" id="UP000004810">
    <property type="component" value="Unassembled WGS sequence"/>
</dbReference>
<keyword evidence="6 10" id="KW-1133">Transmembrane helix</keyword>
<comment type="similarity">
    <text evidence="2">Belongs to the anion exchanger (TC 2.A.31) family.</text>
</comment>
<keyword evidence="5 10" id="KW-0812">Transmembrane</keyword>
<dbReference type="PANTHER" id="PTHR11453:SF36">
    <property type="entry name" value="ANION EXCHANGE PROTEIN"/>
    <property type="match status" value="1"/>
</dbReference>
<keyword evidence="3" id="KW-0813">Transport</keyword>
<evidence type="ECO:0000256" key="9">
    <source>
        <dbReference type="SAM" id="MobiDB-lite"/>
    </source>
</evidence>
<feature type="domain" description="Bicarbonate transporter-like transmembrane" evidence="11">
    <location>
        <begin position="350"/>
        <end position="493"/>
    </location>
</feature>
<evidence type="ECO:0000259" key="12">
    <source>
        <dbReference type="Pfam" id="PF07565"/>
    </source>
</evidence>
<reference evidence="14" key="1">
    <citation type="submission" date="2012-08" db="EMBL/GenBank/DDBJ databases">
        <title>The Genome Sequence of Wuchereria bancrofti.</title>
        <authorList>
            <person name="Nutman T.B."/>
            <person name="Fink D.L."/>
            <person name="Russ C."/>
            <person name="Young S."/>
            <person name="Zeng Q."/>
            <person name="Koehrsen M."/>
            <person name="Alvarado L."/>
            <person name="Berlin A."/>
            <person name="Chapman S.B."/>
            <person name="Chen Z."/>
            <person name="Freedman E."/>
            <person name="Gellesch M."/>
            <person name="Goldberg J."/>
            <person name="Griggs A."/>
            <person name="Gujja S."/>
            <person name="Heilman E.R."/>
            <person name="Heiman D."/>
            <person name="Hepburn T."/>
            <person name="Howarth C."/>
            <person name="Jen D."/>
            <person name="Larson L."/>
            <person name="Lewis B."/>
            <person name="Mehta T."/>
            <person name="Park D."/>
            <person name="Pearson M."/>
            <person name="Roberts A."/>
            <person name="Saif S."/>
            <person name="Shea T."/>
            <person name="Shenoy N."/>
            <person name="Sisk P."/>
            <person name="Stolte C."/>
            <person name="Sykes S."/>
            <person name="Walk T."/>
            <person name="White J."/>
            <person name="Yandava C."/>
            <person name="Haas B."/>
            <person name="Henn M.R."/>
            <person name="Nusbaum C."/>
            <person name="Birren B."/>
        </authorList>
    </citation>
    <scope>NUCLEOTIDE SEQUENCE [LARGE SCALE GENOMIC DNA]</scope>
    <source>
        <strain evidence="14">NA</strain>
    </source>
</reference>
<dbReference type="InterPro" id="IPR003020">
    <property type="entry name" value="HCO3_transpt_euk"/>
</dbReference>
<accession>J9B7S2</accession>
<keyword evidence="8 10" id="KW-0472">Membrane</keyword>
<evidence type="ECO:0000256" key="8">
    <source>
        <dbReference type="ARBA" id="ARBA00023136"/>
    </source>
</evidence>
<dbReference type="GO" id="GO:0008509">
    <property type="term" value="F:monoatomic anion transmembrane transporter activity"/>
    <property type="evidence" value="ECO:0007669"/>
    <property type="project" value="InterPro"/>
</dbReference>
<name>J9B7S2_WUCBA</name>
<evidence type="ECO:0000256" key="3">
    <source>
        <dbReference type="ARBA" id="ARBA00022448"/>
    </source>
</evidence>
<gene>
    <name evidence="13" type="ORF">WUBG_06020</name>
</gene>
<feature type="domain" description="Band 3 cytoplasmic" evidence="12">
    <location>
        <begin position="174"/>
        <end position="297"/>
    </location>
</feature>
<evidence type="ECO:0000256" key="7">
    <source>
        <dbReference type="ARBA" id="ARBA00023065"/>
    </source>
</evidence>
<dbReference type="GO" id="GO:0051453">
    <property type="term" value="P:regulation of intracellular pH"/>
    <property type="evidence" value="ECO:0007669"/>
    <property type="project" value="TreeGrafter"/>
</dbReference>
<feature type="transmembrane region" description="Helical" evidence="10">
    <location>
        <begin position="468"/>
        <end position="491"/>
    </location>
</feature>
<evidence type="ECO:0000256" key="2">
    <source>
        <dbReference type="ARBA" id="ARBA00010993"/>
    </source>
</evidence>
<dbReference type="InterPro" id="IPR016152">
    <property type="entry name" value="PTrfase/Anion_transptr"/>
</dbReference>
<dbReference type="Gene3D" id="3.40.930.10">
    <property type="entry name" value="Mannitol-specific EII, Chain A"/>
    <property type="match status" value="1"/>
</dbReference>
<feature type="domain" description="Band 3 cytoplasmic" evidence="12">
    <location>
        <begin position="80"/>
        <end position="157"/>
    </location>
</feature>
<protein>
    <submittedName>
        <fullName evidence="13">Anion exchange protein</fullName>
    </submittedName>
</protein>
<feature type="transmembrane region" description="Helical" evidence="10">
    <location>
        <begin position="408"/>
        <end position="429"/>
    </location>
</feature>
<dbReference type="EMBL" id="ADBV01002449">
    <property type="protein sequence ID" value="EJW83070.1"/>
    <property type="molecule type" value="Genomic_DNA"/>
</dbReference>
<evidence type="ECO:0000256" key="6">
    <source>
        <dbReference type="ARBA" id="ARBA00022989"/>
    </source>
</evidence>
<dbReference type="Gene3D" id="1.10.287.570">
    <property type="entry name" value="Helical hairpin bin"/>
    <property type="match status" value="1"/>
</dbReference>
<organism evidence="13 14">
    <name type="scientific">Wuchereria bancrofti</name>
    <dbReference type="NCBI Taxonomy" id="6293"/>
    <lineage>
        <taxon>Eukaryota</taxon>
        <taxon>Metazoa</taxon>
        <taxon>Ecdysozoa</taxon>
        <taxon>Nematoda</taxon>
        <taxon>Chromadorea</taxon>
        <taxon>Rhabditida</taxon>
        <taxon>Spirurina</taxon>
        <taxon>Spiruromorpha</taxon>
        <taxon>Filarioidea</taxon>
        <taxon>Onchocercidae</taxon>
        <taxon>Wuchereria</taxon>
    </lineage>
</organism>
<sequence>MTKRRSSQPDIRNRTDSQSSLMRRRSITETYPRPSVFGGHDLLLDPLFTVQPMQVGNHPESPIHNVRELLEAHLEETPLIYTEMLDLDKDDKARRQWKQVARWIKYEQTIEGDGTRFSKPHITLLSIIGLIQLKNCLRKGVIMLDIEAHSFNEIADVKTVIKKVPSEGAENDLQEENILDLTSKEMRKLAEGTEGAVIMAGIFNGIDRPVCAFLRLDRAKVFFPELPNVPIPLRFIFVLLNPHDHYDNETRGIGRTVGALLSDEIFRKVALCSLEPYTIADALEEFFVQVVVIPPGNCSIETRWEPNANSDQVARSVGMLYASYDDPFDGEPVLDGKKDTHTDIVRSGHLFGGLCNDIKRKAPHFVSDFTDFFHGRWSQSFAAVIFLFFANVTSIITFGAVMERALHHQVAAIENILCGGISGVIFALFSGQPLNILSATGPTLVFETILFDFCLTNGWQFLPFRFWVAAWISVVLLILVATDMSALVGLITRCPILFFF</sequence>
<evidence type="ECO:0000256" key="4">
    <source>
        <dbReference type="ARBA" id="ARBA00022475"/>
    </source>
</evidence>
<comment type="caution">
    <text evidence="13">The sequence shown here is derived from an EMBL/GenBank/DDBJ whole genome shotgun (WGS) entry which is preliminary data.</text>
</comment>
<feature type="transmembrane region" description="Helical" evidence="10">
    <location>
        <begin position="381"/>
        <end position="402"/>
    </location>
</feature>
<dbReference type="AlphaFoldDB" id="J9B7S2"/>
<evidence type="ECO:0000259" key="11">
    <source>
        <dbReference type="Pfam" id="PF00955"/>
    </source>
</evidence>
<feature type="region of interest" description="Disordered" evidence="9">
    <location>
        <begin position="1"/>
        <end position="33"/>
    </location>
</feature>
<dbReference type="Pfam" id="PF07565">
    <property type="entry name" value="Band_3_cyto"/>
    <property type="match status" value="2"/>
</dbReference>
<dbReference type="InterPro" id="IPR011531">
    <property type="entry name" value="HCO3_transpt-like_TM_dom"/>
</dbReference>
<evidence type="ECO:0000313" key="13">
    <source>
        <dbReference type="EMBL" id="EJW83070.1"/>
    </source>
</evidence>
<comment type="subcellular location">
    <subcellularLocation>
        <location evidence="1">Cell membrane</location>
        <topology evidence="1">Multi-pass membrane protein</topology>
    </subcellularLocation>
</comment>
<dbReference type="PANTHER" id="PTHR11453">
    <property type="entry name" value="ANION EXCHANGE PROTEIN"/>
    <property type="match status" value="1"/>
</dbReference>
<dbReference type="SUPFAM" id="SSF55804">
    <property type="entry name" value="Phoshotransferase/anion transport protein"/>
    <property type="match status" value="1"/>
</dbReference>
<dbReference type="GO" id="GO:0005886">
    <property type="term" value="C:plasma membrane"/>
    <property type="evidence" value="ECO:0007669"/>
    <property type="project" value="UniProtKB-SubCell"/>
</dbReference>
<evidence type="ECO:0000256" key="5">
    <source>
        <dbReference type="ARBA" id="ARBA00022692"/>
    </source>
</evidence>
<evidence type="ECO:0000256" key="10">
    <source>
        <dbReference type="SAM" id="Phobius"/>
    </source>
</evidence>
<keyword evidence="4" id="KW-1003">Cell membrane</keyword>
<dbReference type="GO" id="GO:0005452">
    <property type="term" value="F:solute:inorganic anion antiporter activity"/>
    <property type="evidence" value="ECO:0007669"/>
    <property type="project" value="InterPro"/>
</dbReference>
<keyword evidence="7" id="KW-0406">Ion transport</keyword>
<evidence type="ECO:0000256" key="1">
    <source>
        <dbReference type="ARBA" id="ARBA00004651"/>
    </source>
</evidence>
<dbReference type="Pfam" id="PF00955">
    <property type="entry name" value="HCO3_cotransp"/>
    <property type="match status" value="1"/>
</dbReference>
<dbReference type="InterPro" id="IPR013769">
    <property type="entry name" value="Band3_cytoplasmic_dom"/>
</dbReference>
<dbReference type="GO" id="GO:0008510">
    <property type="term" value="F:sodium:bicarbonate symporter activity"/>
    <property type="evidence" value="ECO:0007669"/>
    <property type="project" value="TreeGrafter"/>
</dbReference>
<evidence type="ECO:0000313" key="14">
    <source>
        <dbReference type="Proteomes" id="UP000004810"/>
    </source>
</evidence>